<proteinExistence type="predicted"/>
<sequence length="55" mass="6563">MTSRRLVHRRRLVEEAQEGDKRFDLLVLFDFCVGFKRRKQHVLCSSDCNKSQILP</sequence>
<organism evidence="1">
    <name type="scientific">Arundo donax</name>
    <name type="common">Giant reed</name>
    <name type="synonym">Donax arundinaceus</name>
    <dbReference type="NCBI Taxonomy" id="35708"/>
    <lineage>
        <taxon>Eukaryota</taxon>
        <taxon>Viridiplantae</taxon>
        <taxon>Streptophyta</taxon>
        <taxon>Embryophyta</taxon>
        <taxon>Tracheophyta</taxon>
        <taxon>Spermatophyta</taxon>
        <taxon>Magnoliopsida</taxon>
        <taxon>Liliopsida</taxon>
        <taxon>Poales</taxon>
        <taxon>Poaceae</taxon>
        <taxon>PACMAD clade</taxon>
        <taxon>Arundinoideae</taxon>
        <taxon>Arundineae</taxon>
        <taxon>Arundo</taxon>
    </lineage>
</organism>
<reference evidence="1" key="1">
    <citation type="submission" date="2014-09" db="EMBL/GenBank/DDBJ databases">
        <authorList>
            <person name="Magalhaes I.L.F."/>
            <person name="Oliveira U."/>
            <person name="Santos F.R."/>
            <person name="Vidigal T.H.D.A."/>
            <person name="Brescovit A.D."/>
            <person name="Santos A.J."/>
        </authorList>
    </citation>
    <scope>NUCLEOTIDE SEQUENCE</scope>
    <source>
        <tissue evidence="1">Shoot tissue taken approximately 20 cm above the soil surface</tissue>
    </source>
</reference>
<reference evidence="1" key="2">
    <citation type="journal article" date="2015" name="Data Brief">
        <title>Shoot transcriptome of the giant reed, Arundo donax.</title>
        <authorList>
            <person name="Barrero R.A."/>
            <person name="Guerrero F.D."/>
            <person name="Moolhuijzen P."/>
            <person name="Goolsby J.A."/>
            <person name="Tidwell J."/>
            <person name="Bellgard S.E."/>
            <person name="Bellgard M.I."/>
        </authorList>
    </citation>
    <scope>NUCLEOTIDE SEQUENCE</scope>
    <source>
        <tissue evidence="1">Shoot tissue taken approximately 20 cm above the soil surface</tissue>
    </source>
</reference>
<accession>A0A0A9HPF9</accession>
<protein>
    <submittedName>
        <fullName evidence="1">Uncharacterized protein</fullName>
    </submittedName>
</protein>
<dbReference type="AlphaFoldDB" id="A0A0A9HPF9"/>
<dbReference type="EMBL" id="GBRH01160182">
    <property type="protein sequence ID" value="JAE37714.1"/>
    <property type="molecule type" value="Transcribed_RNA"/>
</dbReference>
<name>A0A0A9HPF9_ARUDO</name>
<evidence type="ECO:0000313" key="1">
    <source>
        <dbReference type="EMBL" id="JAE37714.1"/>
    </source>
</evidence>